<evidence type="ECO:0000313" key="5">
    <source>
        <dbReference type="EMBL" id="ACO11591.1"/>
    </source>
</evidence>
<organism evidence="5">
    <name type="scientific">Caligus rogercresseyi</name>
    <name type="common">Sea louse</name>
    <dbReference type="NCBI Taxonomy" id="217165"/>
    <lineage>
        <taxon>Eukaryota</taxon>
        <taxon>Metazoa</taxon>
        <taxon>Ecdysozoa</taxon>
        <taxon>Arthropoda</taxon>
        <taxon>Crustacea</taxon>
        <taxon>Multicrustacea</taxon>
        <taxon>Hexanauplia</taxon>
        <taxon>Copepoda</taxon>
        <taxon>Siphonostomatoida</taxon>
        <taxon>Caligidae</taxon>
        <taxon>Caligus</taxon>
    </lineage>
</organism>
<dbReference type="AlphaFoldDB" id="C1BRD8"/>
<evidence type="ECO:0000256" key="4">
    <source>
        <dbReference type="ARBA" id="ARBA00023228"/>
    </source>
</evidence>
<evidence type="ECO:0000256" key="2">
    <source>
        <dbReference type="ARBA" id="ARBA00010463"/>
    </source>
</evidence>
<accession>C1BRD8</accession>
<gene>
    <name evidence="5" type="primary">U402</name>
</gene>
<comment type="similarity">
    <text evidence="2">Belongs to the BORCS8 family.</text>
</comment>
<dbReference type="PANTHER" id="PTHR21146">
    <property type="entry name" value="MEF2B PROTEIN"/>
    <property type="match status" value="1"/>
</dbReference>
<dbReference type="Pfam" id="PF10167">
    <property type="entry name" value="BORCS8"/>
    <property type="match status" value="1"/>
</dbReference>
<dbReference type="InterPro" id="IPR019320">
    <property type="entry name" value="BORCS8"/>
</dbReference>
<dbReference type="PANTHER" id="PTHR21146:SF0">
    <property type="entry name" value="BLOC-1-RELATED COMPLEX SUBUNIT 8"/>
    <property type="match status" value="1"/>
</dbReference>
<evidence type="ECO:0000256" key="3">
    <source>
        <dbReference type="ARBA" id="ARBA00023136"/>
    </source>
</evidence>
<sequence length="122" mass="13990">MASVNSPLAEIKSYDPDSELESRVKRLGERASENLHICANEPSLALYRLSEHVKKTLPPTVRSRKKVREIRCLLQGAYFGADYSLASITSMEKANESMKMTQELLKNSIFLVQQIKYERTRR</sequence>
<proteinExistence type="evidence at transcript level"/>
<evidence type="ECO:0000256" key="1">
    <source>
        <dbReference type="ARBA" id="ARBA00004656"/>
    </source>
</evidence>
<dbReference type="EMBL" id="BT077167">
    <property type="protein sequence ID" value="ACO11591.1"/>
    <property type="molecule type" value="mRNA"/>
</dbReference>
<dbReference type="GO" id="GO:0099078">
    <property type="term" value="C:BORC complex"/>
    <property type="evidence" value="ECO:0007669"/>
    <property type="project" value="TreeGrafter"/>
</dbReference>
<comment type="subcellular location">
    <subcellularLocation>
        <location evidence="1">Lysosome membrane</location>
    </subcellularLocation>
</comment>
<name>C1BRD8_CALRO</name>
<dbReference type="GO" id="GO:0005765">
    <property type="term" value="C:lysosomal membrane"/>
    <property type="evidence" value="ECO:0007669"/>
    <property type="project" value="UniProtKB-SubCell"/>
</dbReference>
<protein>
    <submittedName>
        <fullName evidence="5">UPF0402 protein CG32590</fullName>
    </submittedName>
</protein>
<keyword evidence="3" id="KW-0472">Membrane</keyword>
<reference evidence="5" key="1">
    <citation type="submission" date="2009-03" db="EMBL/GenBank/DDBJ databases">
        <title>Caligus rogercresseyi ESTs and full-length cDNAs.</title>
        <authorList>
            <person name="Yasuike M."/>
            <person name="von Schalburg K."/>
            <person name="Cooper G."/>
            <person name="Leong J."/>
            <person name="Jones S.R.M."/>
            <person name="Koop B.F."/>
        </authorList>
    </citation>
    <scope>NUCLEOTIDE SEQUENCE</scope>
    <source>
        <tissue evidence="5">Whole tissue</tissue>
    </source>
</reference>
<keyword evidence="4" id="KW-0458">Lysosome</keyword>